<reference evidence="2 3" key="1">
    <citation type="journal article" date="2012" name="Science">
        <title>The Paleozoic origin of enzymatic lignin decomposition reconstructed from 31 fungal genomes.</title>
        <authorList>
            <person name="Floudas D."/>
            <person name="Binder M."/>
            <person name="Riley R."/>
            <person name="Barry K."/>
            <person name="Blanchette R.A."/>
            <person name="Henrissat B."/>
            <person name="Martinez A.T."/>
            <person name="Otillar R."/>
            <person name="Spatafora J.W."/>
            <person name="Yadav J.S."/>
            <person name="Aerts A."/>
            <person name="Benoit I."/>
            <person name="Boyd A."/>
            <person name="Carlson A."/>
            <person name="Copeland A."/>
            <person name="Coutinho P.M."/>
            <person name="de Vries R.P."/>
            <person name="Ferreira P."/>
            <person name="Findley K."/>
            <person name="Foster B."/>
            <person name="Gaskell J."/>
            <person name="Glotzer D."/>
            <person name="Gorecki P."/>
            <person name="Heitman J."/>
            <person name="Hesse C."/>
            <person name="Hori C."/>
            <person name="Igarashi K."/>
            <person name="Jurgens J.A."/>
            <person name="Kallen N."/>
            <person name="Kersten P."/>
            <person name="Kohler A."/>
            <person name="Kuees U."/>
            <person name="Kumar T.K.A."/>
            <person name="Kuo A."/>
            <person name="LaButti K."/>
            <person name="Larrondo L.F."/>
            <person name="Lindquist E."/>
            <person name="Ling A."/>
            <person name="Lombard V."/>
            <person name="Lucas S."/>
            <person name="Lundell T."/>
            <person name="Martin R."/>
            <person name="McLaughlin D.J."/>
            <person name="Morgenstern I."/>
            <person name="Morin E."/>
            <person name="Murat C."/>
            <person name="Nagy L.G."/>
            <person name="Nolan M."/>
            <person name="Ohm R.A."/>
            <person name="Patyshakuliyeva A."/>
            <person name="Rokas A."/>
            <person name="Ruiz-Duenas F.J."/>
            <person name="Sabat G."/>
            <person name="Salamov A."/>
            <person name="Samejima M."/>
            <person name="Schmutz J."/>
            <person name="Slot J.C."/>
            <person name="St John F."/>
            <person name="Stenlid J."/>
            <person name="Sun H."/>
            <person name="Sun S."/>
            <person name="Syed K."/>
            <person name="Tsang A."/>
            <person name="Wiebenga A."/>
            <person name="Young D."/>
            <person name="Pisabarro A."/>
            <person name="Eastwood D.C."/>
            <person name="Martin F."/>
            <person name="Cullen D."/>
            <person name="Grigoriev I.V."/>
            <person name="Hibbett D.S."/>
        </authorList>
    </citation>
    <scope>NUCLEOTIDE SEQUENCE [LARGE SCALE GENOMIC DNA]</scope>
    <source>
        <strain evidence="2 3">ATCC 11539</strain>
    </source>
</reference>
<dbReference type="Proteomes" id="UP000030669">
    <property type="component" value="Unassembled WGS sequence"/>
</dbReference>
<dbReference type="OrthoDB" id="265717at2759"/>
<organism evidence="2 3">
    <name type="scientific">Gloeophyllum trabeum (strain ATCC 11539 / FP-39264 / Madison 617)</name>
    <name type="common">Brown rot fungus</name>
    <dbReference type="NCBI Taxonomy" id="670483"/>
    <lineage>
        <taxon>Eukaryota</taxon>
        <taxon>Fungi</taxon>
        <taxon>Dikarya</taxon>
        <taxon>Basidiomycota</taxon>
        <taxon>Agaricomycotina</taxon>
        <taxon>Agaricomycetes</taxon>
        <taxon>Gloeophyllales</taxon>
        <taxon>Gloeophyllaceae</taxon>
        <taxon>Gloeophyllum</taxon>
    </lineage>
</organism>
<dbReference type="EMBL" id="KB469307">
    <property type="protein sequence ID" value="EPQ52645.1"/>
    <property type="molecule type" value="Genomic_DNA"/>
</dbReference>
<dbReference type="HOGENOM" id="CLU_1652325_0_0_1"/>
<feature type="region of interest" description="Disordered" evidence="1">
    <location>
        <begin position="131"/>
        <end position="160"/>
    </location>
</feature>
<proteinExistence type="predicted"/>
<accession>S7REI3</accession>
<dbReference type="AlphaFoldDB" id="S7REI3"/>
<sequence length="160" mass="18275">MAENLGAQSTLCNYDRFRSYDDSPWPDELRYWGEVRERWCYIGEITEVGTVPIVNRMTPGMRDMEKAICTVVFHTTNLADSFRKSCVKGNTLVILYAKQNRFLDGKPGFRIEQKDLPYVKVRLELEDGVPESVPADWTPARTAGRPSTSHSHPCSRLTTD</sequence>
<protein>
    <submittedName>
        <fullName evidence="2">Uncharacterized protein</fullName>
    </submittedName>
</protein>
<evidence type="ECO:0000256" key="1">
    <source>
        <dbReference type="SAM" id="MobiDB-lite"/>
    </source>
</evidence>
<feature type="compositionally biased region" description="Polar residues" evidence="1">
    <location>
        <begin position="145"/>
        <end position="160"/>
    </location>
</feature>
<name>S7REI3_GLOTA</name>
<evidence type="ECO:0000313" key="2">
    <source>
        <dbReference type="EMBL" id="EPQ52645.1"/>
    </source>
</evidence>
<keyword evidence="3" id="KW-1185">Reference proteome</keyword>
<dbReference type="GeneID" id="19302400"/>
<dbReference type="RefSeq" id="XP_007868929.1">
    <property type="nucleotide sequence ID" value="XM_007870738.1"/>
</dbReference>
<dbReference type="KEGG" id="gtr:GLOTRDRAFT_131882"/>
<evidence type="ECO:0000313" key="3">
    <source>
        <dbReference type="Proteomes" id="UP000030669"/>
    </source>
</evidence>
<gene>
    <name evidence="2" type="ORF">GLOTRDRAFT_131882</name>
</gene>